<name>A0A0L8AIM9_9BACT</name>
<dbReference type="RefSeq" id="WP_053224119.1">
    <property type="nucleotide sequence ID" value="NZ_JSVA01000014.1"/>
</dbReference>
<sequence>MFKTYTFPSVFEGNNTDLKNVSPDLINGLKIFHNGEGYVIGNLALTEGVSPHKNINSAPDELDYQILLKAALLIANQKLGNPITITTGFPFSTFQLNKEKATQLIDGQHTVEYDAATYGGGIKKNVQVEVAGAQVIPEVIGCTIALRKGITKAQGNFFVMSLGYGTLEGLLSTEGGIVQRTSLSTYGLRYAVNLLEKELAKEHYLELKTEHQIDAAFQKGVIFLNRKRIDIRSMRDRVLKQYYEDVISPAMRKAFNDNDFMTSQIMYLAGGGAIYTALVDCFKEEFRDVLDLEIAHEPQSLASRGYCINSAQLNGGVKSTAVGLDIGNATTVVSIFDDNNTISETSIPSEY</sequence>
<dbReference type="SUPFAM" id="SSF53067">
    <property type="entry name" value="Actin-like ATPase domain"/>
    <property type="match status" value="2"/>
</dbReference>
<dbReference type="PATRIC" id="fig|1566026.4.peg.841"/>
<proteinExistence type="predicted"/>
<dbReference type="EMBL" id="JSVA01000014">
    <property type="protein sequence ID" value="KOF02288.1"/>
    <property type="molecule type" value="Genomic_DNA"/>
</dbReference>
<accession>A0A0L8AIM9</accession>
<reference evidence="2" key="1">
    <citation type="submission" date="2014-11" db="EMBL/GenBank/DDBJ databases">
        <title>Genome sequencing of Roseivirga sp. D-25.</title>
        <authorList>
            <person name="Selvaratnam C."/>
            <person name="Thevarajoo S."/>
            <person name="Goh K.M."/>
            <person name="Eee R."/>
            <person name="Chan K.-G."/>
            <person name="Chong C.S."/>
        </authorList>
    </citation>
    <scope>NUCLEOTIDE SEQUENCE [LARGE SCALE GENOMIC DNA]</scope>
    <source>
        <strain evidence="2">D-25</strain>
    </source>
</reference>
<dbReference type="OrthoDB" id="627216at2"/>
<organism evidence="1 2">
    <name type="scientific">Roseivirga seohaensis subsp. aquiponti</name>
    <dbReference type="NCBI Taxonomy" id="1566026"/>
    <lineage>
        <taxon>Bacteria</taxon>
        <taxon>Pseudomonadati</taxon>
        <taxon>Bacteroidota</taxon>
        <taxon>Cytophagia</taxon>
        <taxon>Cytophagales</taxon>
        <taxon>Roseivirgaceae</taxon>
        <taxon>Roseivirga</taxon>
    </lineage>
</organism>
<dbReference type="InterPro" id="IPR043129">
    <property type="entry name" value="ATPase_NBD"/>
</dbReference>
<keyword evidence="2" id="KW-1185">Reference proteome</keyword>
<evidence type="ECO:0000313" key="1">
    <source>
        <dbReference type="EMBL" id="KOF02288.1"/>
    </source>
</evidence>
<gene>
    <name evidence="1" type="ORF">OB69_12730</name>
</gene>
<dbReference type="Gene3D" id="3.30.420.40">
    <property type="match status" value="2"/>
</dbReference>
<evidence type="ECO:0000313" key="2">
    <source>
        <dbReference type="Proteomes" id="UP000036908"/>
    </source>
</evidence>
<dbReference type="Proteomes" id="UP000036908">
    <property type="component" value="Unassembled WGS sequence"/>
</dbReference>
<comment type="caution">
    <text evidence="1">The sequence shown here is derived from an EMBL/GenBank/DDBJ whole genome shotgun (WGS) entry which is preliminary data.</text>
</comment>
<protein>
    <submittedName>
        <fullName evidence="1">Uncharacterized protein</fullName>
    </submittedName>
</protein>
<dbReference type="AlphaFoldDB" id="A0A0L8AIM9"/>